<evidence type="ECO:0000256" key="11">
    <source>
        <dbReference type="SAM" id="MobiDB-lite"/>
    </source>
</evidence>
<evidence type="ECO:0000256" key="9">
    <source>
        <dbReference type="ARBA" id="ARBA00023180"/>
    </source>
</evidence>
<keyword evidence="9" id="KW-0325">Glycoprotein</keyword>
<feature type="compositionally biased region" description="Basic and acidic residues" evidence="11">
    <location>
        <begin position="219"/>
        <end position="229"/>
    </location>
</feature>
<evidence type="ECO:0000256" key="13">
    <source>
        <dbReference type="SAM" id="SignalP"/>
    </source>
</evidence>
<evidence type="ECO:0000256" key="8">
    <source>
        <dbReference type="ARBA" id="ARBA00023170"/>
    </source>
</evidence>
<dbReference type="InterPro" id="IPR003599">
    <property type="entry name" value="Ig_sub"/>
</dbReference>
<feature type="signal peptide" evidence="13">
    <location>
        <begin position="1"/>
        <end position="20"/>
    </location>
</feature>
<feature type="region of interest" description="Disordered" evidence="11">
    <location>
        <begin position="121"/>
        <end position="232"/>
    </location>
</feature>
<feature type="chain" id="PRO_5011642849" evidence="13">
    <location>
        <begin position="21"/>
        <end position="373"/>
    </location>
</feature>
<evidence type="ECO:0000313" key="15">
    <source>
        <dbReference type="EMBL" id="BBA49179.1"/>
    </source>
</evidence>
<evidence type="ECO:0000256" key="5">
    <source>
        <dbReference type="ARBA" id="ARBA00022989"/>
    </source>
</evidence>
<dbReference type="SMART" id="SM00409">
    <property type="entry name" value="IG"/>
    <property type="match status" value="1"/>
</dbReference>
<dbReference type="InterPro" id="IPR007110">
    <property type="entry name" value="Ig-like_dom"/>
</dbReference>
<reference evidence="15" key="1">
    <citation type="journal article" date="2017" name="Nat. Commun.">
        <title>Complete fusion of a transposon and herpesvirus created the Teratorn mobile element in medaka fish.</title>
        <authorList>
            <person name="Inoue Y."/>
            <person name="Saga T."/>
            <person name="Aikawa T."/>
            <person name="Kumagai M."/>
            <person name="Shimada A."/>
            <person name="Kawaguchi Y."/>
            <person name="Naruse K."/>
            <person name="Morishita S."/>
            <person name="Koga A."/>
            <person name="Takeda H."/>
        </authorList>
    </citation>
    <scope>NUCLEOTIDE SEQUENCE</scope>
</reference>
<name>A0A286P9R8_ORYLA</name>
<feature type="transmembrane region" description="Helical" evidence="12">
    <location>
        <begin position="330"/>
        <end position="349"/>
    </location>
</feature>
<protein>
    <submittedName>
        <fullName evidence="15">CD276 antigen-like</fullName>
    </submittedName>
</protein>
<dbReference type="AlphaFoldDB" id="A0A286P9R8"/>
<gene>
    <name evidence="15" type="primary">ORF19</name>
</gene>
<evidence type="ECO:0000256" key="10">
    <source>
        <dbReference type="ARBA" id="ARBA00023319"/>
    </source>
</evidence>
<proteinExistence type="predicted"/>
<dbReference type="InterPro" id="IPR051713">
    <property type="entry name" value="T-cell_Activation_Regulation"/>
</dbReference>
<evidence type="ECO:0000259" key="14">
    <source>
        <dbReference type="PROSITE" id="PS50835"/>
    </source>
</evidence>
<dbReference type="PROSITE" id="PS50835">
    <property type="entry name" value="IG_LIKE"/>
    <property type="match status" value="2"/>
</dbReference>
<keyword evidence="3 12" id="KW-0812">Transmembrane</keyword>
<evidence type="ECO:0000256" key="12">
    <source>
        <dbReference type="SAM" id="Phobius"/>
    </source>
</evidence>
<evidence type="ECO:0000256" key="7">
    <source>
        <dbReference type="ARBA" id="ARBA00023157"/>
    </source>
</evidence>
<keyword evidence="4 13" id="KW-0732">Signal</keyword>
<feature type="domain" description="Ig-like" evidence="14">
    <location>
        <begin position="8"/>
        <end position="122"/>
    </location>
</feature>
<dbReference type="InterPro" id="IPR036179">
    <property type="entry name" value="Ig-like_dom_sf"/>
</dbReference>
<dbReference type="Pfam" id="PF07686">
    <property type="entry name" value="V-set"/>
    <property type="match status" value="1"/>
</dbReference>
<evidence type="ECO:0000256" key="1">
    <source>
        <dbReference type="ARBA" id="ARBA00004251"/>
    </source>
</evidence>
<keyword evidence="6 12" id="KW-0472">Membrane</keyword>
<organism evidence="15">
    <name type="scientific">Oryzias latipes</name>
    <name type="common">Japanese rice fish</name>
    <name type="synonym">Japanese killifish</name>
    <dbReference type="NCBI Taxonomy" id="8090"/>
    <lineage>
        <taxon>Eukaryota</taxon>
        <taxon>Metazoa</taxon>
        <taxon>Chordata</taxon>
        <taxon>Craniata</taxon>
        <taxon>Vertebrata</taxon>
        <taxon>Euteleostomi</taxon>
        <taxon>Actinopterygii</taxon>
        <taxon>Neopterygii</taxon>
        <taxon>Teleostei</taxon>
        <taxon>Neoteleostei</taxon>
        <taxon>Acanthomorphata</taxon>
        <taxon>Ovalentaria</taxon>
        <taxon>Atherinomorphae</taxon>
        <taxon>Beloniformes</taxon>
        <taxon>Adrianichthyidae</taxon>
        <taxon>Oryziinae</taxon>
        <taxon>Oryzias</taxon>
    </lineage>
</organism>
<comment type="subcellular location">
    <subcellularLocation>
        <location evidence="1">Cell membrane</location>
        <topology evidence="1">Single-pass type I membrane protein</topology>
    </subcellularLocation>
</comment>
<keyword evidence="10" id="KW-0393">Immunoglobulin domain</keyword>
<dbReference type="InterPro" id="IPR013783">
    <property type="entry name" value="Ig-like_fold"/>
</dbReference>
<accession>A0A286P9R8</accession>
<keyword evidence="7" id="KW-1015">Disulfide bond</keyword>
<evidence type="ECO:0000256" key="4">
    <source>
        <dbReference type="ARBA" id="ARBA00022729"/>
    </source>
</evidence>
<dbReference type="PANTHER" id="PTHR25466">
    <property type="entry name" value="T-LYMPHOCYTE ACTIVATION ANTIGEN"/>
    <property type="match status" value="1"/>
</dbReference>
<dbReference type="InterPro" id="IPR013106">
    <property type="entry name" value="Ig_V-set"/>
</dbReference>
<sequence length="373" mass="40697">MRGFLLGPWILLTLAWTLRAEVTDTDVTCLVMETCILPCSVPREGSITVRWFKDPEIVPFLTYGITNPDRGNVNNRTSLFEDQIFEGNASILLSKVQLQDQGSYRCVVVSSRNGHTRNVKVMVQAPVTDGHAKEGFDRDPSLARPTPPPPPGWSNGGGAAGEEGSSRDPSLASPTPPPRTHTMTTPQQSTQTVHAISDSRVRPTEVVDVDPNETQATGKGDDKASREVEVSAASPVTKVRLEQVDNTVVCISEGIYPEPELTWSTQPPSGRTLNATTAVRRTSRMLYDIRSTVELSPEDAGLVYSCAVASGINSKKATVKIQFCRLRNRVLFVLIPIGLAALAICAIVWRMRRKMKRGLAPASINLSDLLHKT</sequence>
<feature type="domain" description="Ig-like" evidence="14">
    <location>
        <begin position="211"/>
        <end position="322"/>
    </location>
</feature>
<dbReference type="PANTHER" id="PTHR25466:SF14">
    <property type="entry name" value="BUTYROPHILIN SUBFAMILY 2 MEMBER A2-LIKE-RELATED"/>
    <property type="match status" value="1"/>
</dbReference>
<keyword evidence="8" id="KW-0675">Receptor</keyword>
<keyword evidence="2" id="KW-1003">Cell membrane</keyword>
<dbReference type="EMBL" id="LC199500">
    <property type="protein sequence ID" value="BBA49179.1"/>
    <property type="molecule type" value="Genomic_DNA"/>
</dbReference>
<dbReference type="SUPFAM" id="SSF48726">
    <property type="entry name" value="Immunoglobulin"/>
    <property type="match status" value="2"/>
</dbReference>
<dbReference type="Gene3D" id="2.60.40.10">
    <property type="entry name" value="Immunoglobulins"/>
    <property type="match status" value="2"/>
</dbReference>
<evidence type="ECO:0000256" key="6">
    <source>
        <dbReference type="ARBA" id="ARBA00023136"/>
    </source>
</evidence>
<evidence type="ECO:0000256" key="2">
    <source>
        <dbReference type="ARBA" id="ARBA00022475"/>
    </source>
</evidence>
<keyword evidence="5 12" id="KW-1133">Transmembrane helix</keyword>
<dbReference type="GO" id="GO:0005886">
    <property type="term" value="C:plasma membrane"/>
    <property type="evidence" value="ECO:0007669"/>
    <property type="project" value="UniProtKB-SubCell"/>
</dbReference>
<evidence type="ECO:0000256" key="3">
    <source>
        <dbReference type="ARBA" id="ARBA00022692"/>
    </source>
</evidence>
<feature type="compositionally biased region" description="Basic and acidic residues" evidence="11">
    <location>
        <begin position="130"/>
        <end position="141"/>
    </location>
</feature>